<dbReference type="AlphaFoldDB" id="A0AB33JNQ7"/>
<evidence type="ECO:0000313" key="2">
    <source>
        <dbReference type="EMBL" id="BFP44443.1"/>
    </source>
</evidence>
<dbReference type="InterPro" id="IPR039564">
    <property type="entry name" value="Peptidase_C39-like"/>
</dbReference>
<evidence type="ECO:0000259" key="1">
    <source>
        <dbReference type="Pfam" id="PF13529"/>
    </source>
</evidence>
<organism evidence="2">
    <name type="scientific">Kitasatospora sp. CMC57</name>
    <dbReference type="NCBI Taxonomy" id="3231513"/>
    <lineage>
        <taxon>Bacteria</taxon>
        <taxon>Bacillati</taxon>
        <taxon>Actinomycetota</taxon>
        <taxon>Actinomycetes</taxon>
        <taxon>Kitasatosporales</taxon>
        <taxon>Streptomycetaceae</taxon>
        <taxon>Kitasatospora</taxon>
    </lineage>
</organism>
<gene>
    <name evidence="2" type="ORF">KCMC57_08110</name>
</gene>
<protein>
    <submittedName>
        <fullName evidence="2">C39 family peptidase</fullName>
    </submittedName>
</protein>
<accession>A0AB33JNQ7</accession>
<dbReference type="EMBL" id="AP035881">
    <property type="protein sequence ID" value="BFP44443.1"/>
    <property type="molecule type" value="Genomic_DNA"/>
</dbReference>
<name>A0AB33JNQ7_9ACTN</name>
<dbReference type="RefSeq" id="WP_407987036.1">
    <property type="nucleotide sequence ID" value="NZ_AP035881.2"/>
</dbReference>
<reference evidence="2" key="1">
    <citation type="submission" date="2024-07" db="EMBL/GenBank/DDBJ databases">
        <title>Complete genome sequences of cellulolytic bacteria, Kitasatospora sp. CMC57 and Streptomyces sp. CMC78, isolated from Japanese agricultural soil.</title>
        <authorList>
            <person name="Hashimoto T."/>
            <person name="Ito M."/>
            <person name="Iwamoto M."/>
            <person name="Fukahori D."/>
            <person name="Shoda T."/>
            <person name="Sakoda M."/>
            <person name="Morohoshi T."/>
            <person name="Mitsuboshi M."/>
            <person name="Nishizawa T."/>
        </authorList>
    </citation>
    <scope>NUCLEOTIDE SEQUENCE</scope>
    <source>
        <strain evidence="2">CMC57</strain>
    </source>
</reference>
<feature type="domain" description="Peptidase C39-like" evidence="1">
    <location>
        <begin position="7"/>
        <end position="174"/>
    </location>
</feature>
<dbReference type="Gene3D" id="3.90.70.10">
    <property type="entry name" value="Cysteine proteinases"/>
    <property type="match status" value="1"/>
</dbReference>
<proteinExistence type="predicted"/>
<dbReference type="Pfam" id="PF13529">
    <property type="entry name" value="Peptidase_C39_2"/>
    <property type="match status" value="1"/>
</dbReference>
<sequence length="210" mass="22768">MKPITHQVPYHAQWESPELVPGILAGTALAVDDPLWAQSGAADREEYEYWSWRLCGVACLRMALDYWWGVSPPAVRLAGECLEAGAYVRHPDGRLDGLVHAPFAAYAERRWGLHAEAVSPLPVERIQAELVDGRLVMLSVHPSIRTLDPDPPRPGGHLVLAVGATDDTLLIHNPSGFPDGSQSFAPVPWSALPRYYANRGIVLGGPGGEG</sequence>